<evidence type="ECO:0000313" key="1">
    <source>
        <dbReference type="EMBL" id="KAI3819472.1"/>
    </source>
</evidence>
<proteinExistence type="predicted"/>
<gene>
    <name evidence="1" type="ORF">L1987_13311</name>
</gene>
<comment type="caution">
    <text evidence="1">The sequence shown here is derived from an EMBL/GenBank/DDBJ whole genome shotgun (WGS) entry which is preliminary data.</text>
</comment>
<reference evidence="2" key="1">
    <citation type="journal article" date="2022" name="Mol. Ecol. Resour.">
        <title>The genomes of chicory, endive, great burdock and yacon provide insights into Asteraceae palaeo-polyploidization history and plant inulin production.</title>
        <authorList>
            <person name="Fan W."/>
            <person name="Wang S."/>
            <person name="Wang H."/>
            <person name="Wang A."/>
            <person name="Jiang F."/>
            <person name="Liu H."/>
            <person name="Zhao H."/>
            <person name="Xu D."/>
            <person name="Zhang Y."/>
        </authorList>
    </citation>
    <scope>NUCLEOTIDE SEQUENCE [LARGE SCALE GENOMIC DNA]</scope>
    <source>
        <strain evidence="2">cv. Yunnan</strain>
    </source>
</reference>
<protein>
    <submittedName>
        <fullName evidence="1">Uncharacterized protein</fullName>
    </submittedName>
</protein>
<keyword evidence="2" id="KW-1185">Reference proteome</keyword>
<evidence type="ECO:0000313" key="2">
    <source>
        <dbReference type="Proteomes" id="UP001056120"/>
    </source>
</evidence>
<reference evidence="1 2" key="2">
    <citation type="journal article" date="2022" name="Mol. Ecol. Resour.">
        <title>The genomes of chicory, endive, great burdock and yacon provide insights into Asteraceae paleo-polyploidization history and plant inulin production.</title>
        <authorList>
            <person name="Fan W."/>
            <person name="Wang S."/>
            <person name="Wang H."/>
            <person name="Wang A."/>
            <person name="Jiang F."/>
            <person name="Liu H."/>
            <person name="Zhao H."/>
            <person name="Xu D."/>
            <person name="Zhang Y."/>
        </authorList>
    </citation>
    <scope>NUCLEOTIDE SEQUENCE [LARGE SCALE GENOMIC DNA]</scope>
    <source>
        <strain evidence="2">cv. Yunnan</strain>
        <tissue evidence="1">Leaves</tissue>
    </source>
</reference>
<organism evidence="1 2">
    <name type="scientific">Smallanthus sonchifolius</name>
    <dbReference type="NCBI Taxonomy" id="185202"/>
    <lineage>
        <taxon>Eukaryota</taxon>
        <taxon>Viridiplantae</taxon>
        <taxon>Streptophyta</taxon>
        <taxon>Embryophyta</taxon>
        <taxon>Tracheophyta</taxon>
        <taxon>Spermatophyta</taxon>
        <taxon>Magnoliopsida</taxon>
        <taxon>eudicotyledons</taxon>
        <taxon>Gunneridae</taxon>
        <taxon>Pentapetalae</taxon>
        <taxon>asterids</taxon>
        <taxon>campanulids</taxon>
        <taxon>Asterales</taxon>
        <taxon>Asteraceae</taxon>
        <taxon>Asteroideae</taxon>
        <taxon>Heliantheae alliance</taxon>
        <taxon>Millerieae</taxon>
        <taxon>Smallanthus</taxon>
    </lineage>
</organism>
<name>A0ACB9JGJ5_9ASTR</name>
<accession>A0ACB9JGJ5</accession>
<dbReference type="Proteomes" id="UP001056120">
    <property type="component" value="Linkage Group LG04"/>
</dbReference>
<sequence>MRIFYLSSRIKFVQSFEVKSFIYLCGTKGLMVSSFNGAGLAVTIVMFVTTCLMTMVMTIVWKQRIVTAAAFLVLFGSVELLYLSAAFFKVPKGGWISLLLSLTFMSVMFVWNYGKLKKHQFYLENKVSMNRILSLGPSLGMVRVPGIGLVYTNLATGIPAIFGHFVTNSPAFHQVLVFVCVKSVQVPYVWAEERMLMGRVGPREYHMFRCIVRYGYKDVPHENYNFENRLVSALVEFLETEGKVKDEYGDTESENNDENVPERVFTLPDHEEKMVRSLKEIEELFSGCLETHPGLKEETVQILKARESGIAYILGHSYAKAKKSSTILTKFAIDVVYSFLSRNCRGTDVVLNVPHTSLLEIGMIYYAVVNHLEDAHEEIDRAISTALKESKPVYISVSCNLPSIPHPTFSREPIPFSLIHRTSNPAGLEAAVEAAAAFLDKAVKPVLVGGPKLRVAKATEAFVEFADASGYEFQMQYGSIGWSVGALLGYAQSIPDKRVIACIGDGSFQVTAQDVTTMIRCEQKSVIFLINNGGYTIEVEIHDGPYNVIKNWNYTGVVEAFNNDDGKLWTAKVKSEEELIEAISTATGEKEDHLCFIEVFVHKDDTSKELLEWGSRVCSANSRPPNPQ</sequence>
<dbReference type="EMBL" id="CM042021">
    <property type="protein sequence ID" value="KAI3819472.1"/>
    <property type="molecule type" value="Genomic_DNA"/>
</dbReference>